<dbReference type="Proteomes" id="UP000294480">
    <property type="component" value="Unassembled WGS sequence"/>
</dbReference>
<gene>
    <name evidence="1" type="ORF">DFR44_10649</name>
</gene>
<reference evidence="1 2" key="1">
    <citation type="submission" date="2019-03" db="EMBL/GenBank/DDBJ databases">
        <title>Genomic Encyclopedia of Type Strains, Phase IV (KMG-IV): sequencing the most valuable type-strain genomes for metagenomic binning, comparative biology and taxonomic classification.</title>
        <authorList>
            <person name="Goeker M."/>
        </authorList>
    </citation>
    <scope>NUCLEOTIDE SEQUENCE [LARGE SCALE GENOMIC DNA]</scope>
    <source>
        <strain evidence="1 2">DSM 102852</strain>
    </source>
</reference>
<proteinExistence type="predicted"/>
<accession>A0A4R6Y990</accession>
<sequence length="68" mass="7309">MSLTVRNRAGDVLVPSIPSILGRLFQIAFLTTPKIAPHSTIPTTNYIAGMTHVHLAVTLAVILFNPSI</sequence>
<dbReference type="EMBL" id="SNZE01000006">
    <property type="protein sequence ID" value="TDR31986.1"/>
    <property type="molecule type" value="Genomic_DNA"/>
</dbReference>
<protein>
    <submittedName>
        <fullName evidence="1">Uncharacterized protein</fullName>
    </submittedName>
</protein>
<comment type="caution">
    <text evidence="1">The sequence shown here is derived from an EMBL/GenBank/DDBJ whole genome shotgun (WGS) entry which is preliminary data.</text>
</comment>
<name>A0A4R6Y990_9BURK</name>
<keyword evidence="2" id="KW-1185">Reference proteome</keyword>
<evidence type="ECO:0000313" key="2">
    <source>
        <dbReference type="Proteomes" id="UP000294480"/>
    </source>
</evidence>
<organism evidence="1 2">
    <name type="scientific">Hydromonas duriensis</name>
    <dbReference type="NCBI Taxonomy" id="1527608"/>
    <lineage>
        <taxon>Bacteria</taxon>
        <taxon>Pseudomonadati</taxon>
        <taxon>Pseudomonadota</taxon>
        <taxon>Betaproteobacteria</taxon>
        <taxon>Burkholderiales</taxon>
        <taxon>Burkholderiaceae</taxon>
        <taxon>Hydromonas</taxon>
    </lineage>
</organism>
<evidence type="ECO:0000313" key="1">
    <source>
        <dbReference type="EMBL" id="TDR31986.1"/>
    </source>
</evidence>
<dbReference type="AlphaFoldDB" id="A0A4R6Y990"/>